<dbReference type="Pfam" id="PF00612">
    <property type="entry name" value="IQ"/>
    <property type="match status" value="1"/>
</dbReference>
<dbReference type="PROSITE" id="PS50096">
    <property type="entry name" value="IQ"/>
    <property type="match status" value="1"/>
</dbReference>
<evidence type="ECO:0000313" key="2">
    <source>
        <dbReference type="EMBL" id="CAJ1945144.1"/>
    </source>
</evidence>
<gene>
    <name evidence="2" type="ORF">CYCCA115_LOCUS9288</name>
</gene>
<dbReference type="AlphaFoldDB" id="A0AAD2FM91"/>
<evidence type="ECO:0000256" key="1">
    <source>
        <dbReference type="SAM" id="MobiDB-lite"/>
    </source>
</evidence>
<proteinExistence type="predicted"/>
<sequence>MHQGDYEKEVLLSSLENGSGTIASLQMSVEEGLEQSRATLFSSLECLPLSPDQVGCDQYLQTFRAAKRSKSAIKIQALTRGMLTRNEVEPVKNAFLLNVQKLILQKMSCCRRFVRDEDEQTVDEDEDEDDDMIAPAA</sequence>
<organism evidence="2 3">
    <name type="scientific">Cylindrotheca closterium</name>
    <dbReference type="NCBI Taxonomy" id="2856"/>
    <lineage>
        <taxon>Eukaryota</taxon>
        <taxon>Sar</taxon>
        <taxon>Stramenopiles</taxon>
        <taxon>Ochrophyta</taxon>
        <taxon>Bacillariophyta</taxon>
        <taxon>Bacillariophyceae</taxon>
        <taxon>Bacillariophycidae</taxon>
        <taxon>Bacillariales</taxon>
        <taxon>Bacillariaceae</taxon>
        <taxon>Cylindrotheca</taxon>
    </lineage>
</organism>
<dbReference type="Proteomes" id="UP001295423">
    <property type="component" value="Unassembled WGS sequence"/>
</dbReference>
<accession>A0AAD2FM91</accession>
<dbReference type="EMBL" id="CAKOGP040001335">
    <property type="protein sequence ID" value="CAJ1945144.1"/>
    <property type="molecule type" value="Genomic_DNA"/>
</dbReference>
<keyword evidence="3" id="KW-1185">Reference proteome</keyword>
<feature type="region of interest" description="Disordered" evidence="1">
    <location>
        <begin position="117"/>
        <end position="137"/>
    </location>
</feature>
<comment type="caution">
    <text evidence="2">The sequence shown here is derived from an EMBL/GenBank/DDBJ whole genome shotgun (WGS) entry which is preliminary data.</text>
</comment>
<name>A0AAD2FM91_9STRA</name>
<reference evidence="2" key="1">
    <citation type="submission" date="2023-08" db="EMBL/GenBank/DDBJ databases">
        <authorList>
            <person name="Audoor S."/>
            <person name="Bilcke G."/>
        </authorList>
    </citation>
    <scope>NUCLEOTIDE SEQUENCE</scope>
</reference>
<protein>
    <submittedName>
        <fullName evidence="2">Uncharacterized protein</fullName>
    </submittedName>
</protein>
<dbReference type="InterPro" id="IPR000048">
    <property type="entry name" value="IQ_motif_EF-hand-BS"/>
</dbReference>
<evidence type="ECO:0000313" key="3">
    <source>
        <dbReference type="Proteomes" id="UP001295423"/>
    </source>
</evidence>